<dbReference type="STRING" id="644352.J3NLH5"/>
<evidence type="ECO:0000259" key="2">
    <source>
        <dbReference type="Pfam" id="PF12708"/>
    </source>
</evidence>
<dbReference type="RefSeq" id="XP_009218159.1">
    <property type="nucleotide sequence ID" value="XM_009219895.1"/>
</dbReference>
<dbReference type="Proteomes" id="UP000006039">
    <property type="component" value="Unassembled WGS sequence"/>
</dbReference>
<dbReference type="InterPro" id="IPR024535">
    <property type="entry name" value="RHGA/B-epi-like_pectate_lyase"/>
</dbReference>
<dbReference type="GO" id="GO:0008081">
    <property type="term" value="F:phosphoric diester hydrolase activity"/>
    <property type="evidence" value="ECO:0007669"/>
    <property type="project" value="InterPro"/>
</dbReference>
<name>J3NLH5_GAET3</name>
<accession>J3NLH5</accession>
<dbReference type="InterPro" id="IPR039279">
    <property type="entry name" value="QRT3-like"/>
</dbReference>
<evidence type="ECO:0000313" key="4">
    <source>
        <dbReference type="EnsemblFungi" id="EJT82150"/>
    </source>
</evidence>
<evidence type="ECO:0000256" key="1">
    <source>
        <dbReference type="SAM" id="Phobius"/>
    </source>
</evidence>
<keyword evidence="1" id="KW-0812">Transmembrane</keyword>
<dbReference type="GO" id="GO:0006629">
    <property type="term" value="P:lipid metabolic process"/>
    <property type="evidence" value="ECO:0007669"/>
    <property type="project" value="InterPro"/>
</dbReference>
<keyword evidence="5" id="KW-1185">Reference proteome</keyword>
<evidence type="ECO:0000313" key="5">
    <source>
        <dbReference type="Proteomes" id="UP000006039"/>
    </source>
</evidence>
<reference evidence="4" key="5">
    <citation type="submission" date="2018-04" db="UniProtKB">
        <authorList>
            <consortium name="EnsemblFungi"/>
        </authorList>
    </citation>
    <scope>IDENTIFICATION</scope>
    <source>
        <strain evidence="4">R3-111a-1</strain>
    </source>
</reference>
<keyword evidence="1" id="KW-0472">Membrane</keyword>
<organism evidence="3">
    <name type="scientific">Gaeumannomyces tritici (strain R3-111a-1)</name>
    <name type="common">Wheat and barley take-all root rot fungus</name>
    <name type="synonym">Gaeumannomyces graminis var. tritici</name>
    <dbReference type="NCBI Taxonomy" id="644352"/>
    <lineage>
        <taxon>Eukaryota</taxon>
        <taxon>Fungi</taxon>
        <taxon>Dikarya</taxon>
        <taxon>Ascomycota</taxon>
        <taxon>Pezizomycotina</taxon>
        <taxon>Sordariomycetes</taxon>
        <taxon>Sordariomycetidae</taxon>
        <taxon>Magnaporthales</taxon>
        <taxon>Magnaporthaceae</taxon>
        <taxon>Gaeumannomyces</taxon>
    </lineage>
</organism>
<dbReference type="InterPro" id="IPR017946">
    <property type="entry name" value="PLC-like_Pdiesterase_TIM-brl"/>
</dbReference>
<proteinExistence type="predicted"/>
<keyword evidence="1" id="KW-1133">Transmembrane helix</keyword>
<dbReference type="EMBL" id="GL385395">
    <property type="protein sequence ID" value="EJT82150.1"/>
    <property type="molecule type" value="Genomic_DNA"/>
</dbReference>
<dbReference type="Gene3D" id="2.160.20.10">
    <property type="entry name" value="Single-stranded right-handed beta-helix, Pectin lyase-like"/>
    <property type="match status" value="2"/>
</dbReference>
<dbReference type="SUPFAM" id="SSF51695">
    <property type="entry name" value="PLC-like phosphodiesterases"/>
    <property type="match status" value="1"/>
</dbReference>
<dbReference type="Gene3D" id="3.20.20.190">
    <property type="entry name" value="Phosphatidylinositol (PI) phosphodiesterase"/>
    <property type="match status" value="1"/>
</dbReference>
<sequence>MWWRRRAREPTRALRTSPLPRLLVAMLSHVSFVLAIALLCLWPYSTDALVAPRGVDAASWNKAGRHLDSFLGPRSPRNQTELESARLLVQAAIAETSVRNKARVLHPLRNTYHADSAAAASAMLRERDGDGQNASFTTRMLSPAPPLLQVSDQVASAAALLAELGASGAPASATTVRRATTNSSSSDSSVFWMENISRKHYNSSSRQVFRNVRDFGAKGDGRTDDTVAIRRAILSASSGTQDTEARWPGSDGVRNAVVYLPSGTYLISGTIPALPATQIIGDATNFPVLKAAPSFVGLGVISTNELGPGGEASQKRQHYRQIRNLIIDITEASHDAHVSGIHWQASEASSIQHVEVRAADPHTAPGGQTTQMGIFTEDGSGGQISDVAVRGGSVGILAGNSQFAAQRIRLSGCTTGVQLLWDFGGVWKGIDIRESKVGFSLANGNADENNIRNYLGSVYIMDSTFTDVGTAVQNAPVSVEPGTGTTSVTLDNVLFDRVTNRVFDGEKEYVEGRPSTLDTWTLGPIYLSLPERDLSLGYEFQTPREPTLLAEYSVTAKNSSGTKSLPKRPFFEKSKPQYTTIPASSWVHMKDFAKGDGKTDDTIAFQEVLNGKGYIFVDAGDYLLADTVTIHPGTFIVGEAWPKLVAFGPKFSDPRNPRPLVKVGDEGSVGAVDLQDLLFTTRGATAGAKAIEWNIKADKNGNAGMWDCHVQVGGNSQTKETPAACASSSNATCQGAAVLVHITPGASAYLEGLWLRAVDRLLDAPESMENGDKKAEIQFLSVPRGVLVESQAATWMYGVSVQHSSMYQYNFHNSQKVFVSMLQAESPSTGPESLPTQPRSDIAVVLPGDAGTPNPRGSWATVVQGTKDVFMAGLGLYSWFSQGSTACISSQSCQDALILMQNNTNLAIHNLVTIGAKNSIDLSDSGHVTATENLAIDAHPNWSQITVVYPIQNMADAMACRDPGSWPATPPNGKFRNADFNDQNRFFVSMINGSPYRLSLTRKNSYQMTEFTYADVDPGFSPQFSMYYGPGTFVDTNGEAYYRLEGTSKSFQVHGTTNNNDSKYKLRARYVFDGMSANGVPQGSRYELRSRGGERAVNFVLTGSEKVGYWTSVNPPVAWMNALLPIIGGRKLKHISMLGSHNAGISFRNGGTIGPEAASLCQGLNIYGQLMAGSRWFDIRPVIGNGGQLLTGHYSGQRAPVFGINGQALADIVDDINRFTATNPELVIVSLSHAMQTDEGYRDLNDAEWDRVFDALERLDSRCAGLAGQIPDMTLDSLIGAGRACVVVLSDGGRARPDRGIYRPADSFDLADHWSDSDKVADMTADQAGWVRANRNLVSDPGARRDRFLISQHILTVKALNVLVASIEGYAVDVAYDALFWRVFSAYTPWSFPSVLLMDYVGILYRGDRSPLPEAGEARALVMAVNVGLASRNCWLGGGSLE</sequence>
<feature type="transmembrane region" description="Helical" evidence="1">
    <location>
        <begin position="21"/>
        <end position="44"/>
    </location>
</feature>
<dbReference type="PANTHER" id="PTHR33928:SF2">
    <property type="entry name" value="PECTATE LYASE SUPERFAMILY PROTEIN DOMAIN-CONTAINING PROTEIN-RELATED"/>
    <property type="match status" value="1"/>
</dbReference>
<dbReference type="eggNOG" id="ENOG502SINF">
    <property type="taxonomic scope" value="Eukaryota"/>
</dbReference>
<dbReference type="CDD" id="cd23668">
    <property type="entry name" value="GH55_beta13glucanase-like"/>
    <property type="match status" value="1"/>
</dbReference>
<protein>
    <recommendedName>
        <fullName evidence="2">Rhamnogalacturonase A/B/Epimerase-like pectate lyase domain-containing protein</fullName>
    </recommendedName>
</protein>
<dbReference type="InterPro" id="IPR011050">
    <property type="entry name" value="Pectin_lyase_fold/virulence"/>
</dbReference>
<dbReference type="GO" id="GO:0004650">
    <property type="term" value="F:polygalacturonase activity"/>
    <property type="evidence" value="ECO:0007669"/>
    <property type="project" value="InterPro"/>
</dbReference>
<dbReference type="GeneID" id="20342582"/>
<dbReference type="CDD" id="cd08621">
    <property type="entry name" value="PI-PLCXDc_like_2"/>
    <property type="match status" value="1"/>
</dbReference>
<evidence type="ECO:0000313" key="3">
    <source>
        <dbReference type="EMBL" id="EJT82150.1"/>
    </source>
</evidence>
<dbReference type="PANTHER" id="PTHR33928">
    <property type="entry name" value="POLYGALACTURONASE QRT3"/>
    <property type="match status" value="1"/>
</dbReference>
<reference evidence="3" key="3">
    <citation type="submission" date="2010-09" db="EMBL/GenBank/DDBJ databases">
        <title>Annotation of Gaeumannomyces graminis var. tritici R3-111a-1.</title>
        <authorList>
            <consortium name="The Broad Institute Genome Sequencing Platform"/>
            <person name="Ma L.-J."/>
            <person name="Dead R."/>
            <person name="Young S.K."/>
            <person name="Zeng Q."/>
            <person name="Gargeya S."/>
            <person name="Fitzgerald M."/>
            <person name="Haas B."/>
            <person name="Abouelleil A."/>
            <person name="Alvarado L."/>
            <person name="Arachchi H.M."/>
            <person name="Berlin A."/>
            <person name="Brown A."/>
            <person name="Chapman S.B."/>
            <person name="Chen Z."/>
            <person name="Dunbar C."/>
            <person name="Freedman E."/>
            <person name="Gearin G."/>
            <person name="Gellesch M."/>
            <person name="Goldberg J."/>
            <person name="Griggs A."/>
            <person name="Gujja S."/>
            <person name="Heiman D."/>
            <person name="Howarth C."/>
            <person name="Larson L."/>
            <person name="Lui A."/>
            <person name="MacDonald P.J.P."/>
            <person name="Mehta T."/>
            <person name="Montmayeur A."/>
            <person name="Murphy C."/>
            <person name="Neiman D."/>
            <person name="Pearson M."/>
            <person name="Priest M."/>
            <person name="Roberts A."/>
            <person name="Saif S."/>
            <person name="Shea T."/>
            <person name="Shenoy N."/>
            <person name="Sisk P."/>
            <person name="Stolte C."/>
            <person name="Sykes S."/>
            <person name="Yandava C."/>
            <person name="Wortman J."/>
            <person name="Nusbaum C."/>
            <person name="Birren B."/>
        </authorList>
    </citation>
    <scope>NUCLEOTIDE SEQUENCE</scope>
    <source>
        <strain evidence="3">R3-111a-1</strain>
    </source>
</reference>
<reference evidence="4" key="4">
    <citation type="journal article" date="2015" name="G3 (Bethesda)">
        <title>Genome sequences of three phytopathogenic species of the Magnaporthaceae family of fungi.</title>
        <authorList>
            <person name="Okagaki L.H."/>
            <person name="Nunes C.C."/>
            <person name="Sailsbery J."/>
            <person name="Clay B."/>
            <person name="Brown D."/>
            <person name="John T."/>
            <person name="Oh Y."/>
            <person name="Young N."/>
            <person name="Fitzgerald M."/>
            <person name="Haas B.J."/>
            <person name="Zeng Q."/>
            <person name="Young S."/>
            <person name="Adiconis X."/>
            <person name="Fan L."/>
            <person name="Levin J.Z."/>
            <person name="Mitchell T.K."/>
            <person name="Okubara P.A."/>
            <person name="Farman M.L."/>
            <person name="Kohn L.M."/>
            <person name="Birren B."/>
            <person name="Ma L.-J."/>
            <person name="Dean R.A."/>
        </authorList>
    </citation>
    <scope>NUCLEOTIDE SEQUENCE</scope>
    <source>
        <strain evidence="4">R3-111a-1</strain>
    </source>
</reference>
<dbReference type="HOGENOM" id="CLU_004874_0_0_1"/>
<reference evidence="3" key="2">
    <citation type="submission" date="2010-07" db="EMBL/GenBank/DDBJ databases">
        <authorList>
            <consortium name="The Broad Institute Genome Sequencing Platform"/>
            <consortium name="Broad Institute Genome Sequencing Center for Infectious Disease"/>
            <person name="Ma L.-J."/>
            <person name="Dead R."/>
            <person name="Young S."/>
            <person name="Zeng Q."/>
            <person name="Koehrsen M."/>
            <person name="Alvarado L."/>
            <person name="Berlin A."/>
            <person name="Chapman S.B."/>
            <person name="Chen Z."/>
            <person name="Freedman E."/>
            <person name="Gellesch M."/>
            <person name="Goldberg J."/>
            <person name="Griggs A."/>
            <person name="Gujja S."/>
            <person name="Heilman E.R."/>
            <person name="Heiman D."/>
            <person name="Hepburn T."/>
            <person name="Howarth C."/>
            <person name="Jen D."/>
            <person name="Larson L."/>
            <person name="Mehta T."/>
            <person name="Neiman D."/>
            <person name="Pearson M."/>
            <person name="Roberts A."/>
            <person name="Saif S."/>
            <person name="Shea T."/>
            <person name="Shenoy N."/>
            <person name="Sisk P."/>
            <person name="Stolte C."/>
            <person name="Sykes S."/>
            <person name="Walk T."/>
            <person name="White J."/>
            <person name="Yandava C."/>
            <person name="Haas B."/>
            <person name="Nusbaum C."/>
            <person name="Birren B."/>
        </authorList>
    </citation>
    <scope>NUCLEOTIDE SEQUENCE</scope>
    <source>
        <strain evidence="3">R3-111a-1</strain>
    </source>
</reference>
<dbReference type="VEuPathDB" id="FungiDB:GGTG_02124"/>
<feature type="domain" description="Rhamnogalacturonase A/B/Epimerase-like pectate lyase" evidence="2">
    <location>
        <begin position="209"/>
        <end position="439"/>
    </location>
</feature>
<dbReference type="SUPFAM" id="SSF51126">
    <property type="entry name" value="Pectin lyase-like"/>
    <property type="match status" value="2"/>
</dbReference>
<dbReference type="OrthoDB" id="1046782at2759"/>
<gene>
    <name evidence="4" type="primary">20342582</name>
    <name evidence="3" type="ORF">GGTG_02124</name>
</gene>
<dbReference type="Pfam" id="PF12708">
    <property type="entry name" value="Pect-lyase_RHGA_epim"/>
    <property type="match status" value="1"/>
</dbReference>
<dbReference type="EnsemblFungi" id="EJT82150">
    <property type="protein sequence ID" value="EJT82150"/>
    <property type="gene ID" value="GGTG_02124"/>
</dbReference>
<reference evidence="5" key="1">
    <citation type="submission" date="2010-07" db="EMBL/GenBank/DDBJ databases">
        <title>The genome sequence of Gaeumannomyces graminis var. tritici strain R3-111a-1.</title>
        <authorList>
            <consortium name="The Broad Institute Genome Sequencing Platform"/>
            <person name="Ma L.-J."/>
            <person name="Dead R."/>
            <person name="Young S."/>
            <person name="Zeng Q."/>
            <person name="Koehrsen M."/>
            <person name="Alvarado L."/>
            <person name="Berlin A."/>
            <person name="Chapman S.B."/>
            <person name="Chen Z."/>
            <person name="Freedman E."/>
            <person name="Gellesch M."/>
            <person name="Goldberg J."/>
            <person name="Griggs A."/>
            <person name="Gujja S."/>
            <person name="Heilman E.R."/>
            <person name="Heiman D."/>
            <person name="Hepburn T."/>
            <person name="Howarth C."/>
            <person name="Jen D."/>
            <person name="Larson L."/>
            <person name="Mehta T."/>
            <person name="Neiman D."/>
            <person name="Pearson M."/>
            <person name="Roberts A."/>
            <person name="Saif S."/>
            <person name="Shea T."/>
            <person name="Shenoy N."/>
            <person name="Sisk P."/>
            <person name="Stolte C."/>
            <person name="Sykes S."/>
            <person name="Walk T."/>
            <person name="White J."/>
            <person name="Yandava C."/>
            <person name="Haas B."/>
            <person name="Nusbaum C."/>
            <person name="Birren B."/>
        </authorList>
    </citation>
    <scope>NUCLEOTIDE SEQUENCE [LARGE SCALE GENOMIC DNA]</scope>
    <source>
        <strain evidence="5">R3-111a-1</strain>
    </source>
</reference>
<dbReference type="InterPro" id="IPR012334">
    <property type="entry name" value="Pectin_lyas_fold"/>
</dbReference>